<dbReference type="VEuPathDB" id="FungiDB:GGTG_01907"/>
<dbReference type="HOGENOM" id="CLU_2812487_0_0_1"/>
<dbReference type="Proteomes" id="UP000006039">
    <property type="component" value="Unassembled WGS sequence"/>
</dbReference>
<dbReference type="EnsemblFungi" id="EJT81933">
    <property type="protein sequence ID" value="EJT81933"/>
    <property type="gene ID" value="GGTG_01907"/>
</dbReference>
<organism evidence="2">
    <name type="scientific">Gaeumannomyces tritici (strain R3-111a-1)</name>
    <name type="common">Wheat and barley take-all root rot fungus</name>
    <name type="synonym">Gaeumannomyces graminis var. tritici</name>
    <dbReference type="NCBI Taxonomy" id="644352"/>
    <lineage>
        <taxon>Eukaryota</taxon>
        <taxon>Fungi</taxon>
        <taxon>Dikarya</taxon>
        <taxon>Ascomycota</taxon>
        <taxon>Pezizomycotina</taxon>
        <taxon>Sordariomycetes</taxon>
        <taxon>Sordariomycetidae</taxon>
        <taxon>Magnaporthales</taxon>
        <taxon>Magnaporthaceae</taxon>
        <taxon>Gaeumannomyces</taxon>
    </lineage>
</organism>
<keyword evidence="4" id="KW-1185">Reference proteome</keyword>
<reference evidence="2" key="2">
    <citation type="submission" date="2010-07" db="EMBL/GenBank/DDBJ databases">
        <authorList>
            <consortium name="The Broad Institute Genome Sequencing Platform"/>
            <consortium name="Broad Institute Genome Sequencing Center for Infectious Disease"/>
            <person name="Ma L.-J."/>
            <person name="Dead R."/>
            <person name="Young S."/>
            <person name="Zeng Q."/>
            <person name="Koehrsen M."/>
            <person name="Alvarado L."/>
            <person name="Berlin A."/>
            <person name="Chapman S.B."/>
            <person name="Chen Z."/>
            <person name="Freedman E."/>
            <person name="Gellesch M."/>
            <person name="Goldberg J."/>
            <person name="Griggs A."/>
            <person name="Gujja S."/>
            <person name="Heilman E.R."/>
            <person name="Heiman D."/>
            <person name="Hepburn T."/>
            <person name="Howarth C."/>
            <person name="Jen D."/>
            <person name="Larson L."/>
            <person name="Mehta T."/>
            <person name="Neiman D."/>
            <person name="Pearson M."/>
            <person name="Roberts A."/>
            <person name="Saif S."/>
            <person name="Shea T."/>
            <person name="Shenoy N."/>
            <person name="Sisk P."/>
            <person name="Stolte C."/>
            <person name="Sykes S."/>
            <person name="Walk T."/>
            <person name="White J."/>
            <person name="Yandava C."/>
            <person name="Haas B."/>
            <person name="Nusbaum C."/>
            <person name="Birren B."/>
        </authorList>
    </citation>
    <scope>NUCLEOTIDE SEQUENCE</scope>
    <source>
        <strain evidence="2">R3-111a-1</strain>
    </source>
</reference>
<protein>
    <submittedName>
        <fullName evidence="2 3">Uncharacterized protein</fullName>
    </submittedName>
</protein>
<reference evidence="3" key="4">
    <citation type="journal article" date="2015" name="G3 (Bethesda)">
        <title>Genome sequences of three phytopathogenic species of the Magnaporthaceae family of fungi.</title>
        <authorList>
            <person name="Okagaki L.H."/>
            <person name="Nunes C.C."/>
            <person name="Sailsbery J."/>
            <person name="Clay B."/>
            <person name="Brown D."/>
            <person name="John T."/>
            <person name="Oh Y."/>
            <person name="Young N."/>
            <person name="Fitzgerald M."/>
            <person name="Haas B.J."/>
            <person name="Zeng Q."/>
            <person name="Young S."/>
            <person name="Adiconis X."/>
            <person name="Fan L."/>
            <person name="Levin J.Z."/>
            <person name="Mitchell T.K."/>
            <person name="Okubara P.A."/>
            <person name="Farman M.L."/>
            <person name="Kohn L.M."/>
            <person name="Birren B."/>
            <person name="Ma L.-J."/>
            <person name="Dean R.A."/>
        </authorList>
    </citation>
    <scope>NUCLEOTIDE SEQUENCE</scope>
    <source>
        <strain evidence="3">R3-111a-1</strain>
    </source>
</reference>
<dbReference type="RefSeq" id="XP_009217942.1">
    <property type="nucleotide sequence ID" value="XM_009219678.1"/>
</dbReference>
<reference evidence="4" key="1">
    <citation type="submission" date="2010-07" db="EMBL/GenBank/DDBJ databases">
        <title>The genome sequence of Gaeumannomyces graminis var. tritici strain R3-111a-1.</title>
        <authorList>
            <consortium name="The Broad Institute Genome Sequencing Platform"/>
            <person name="Ma L.-J."/>
            <person name="Dead R."/>
            <person name="Young S."/>
            <person name="Zeng Q."/>
            <person name="Koehrsen M."/>
            <person name="Alvarado L."/>
            <person name="Berlin A."/>
            <person name="Chapman S.B."/>
            <person name="Chen Z."/>
            <person name="Freedman E."/>
            <person name="Gellesch M."/>
            <person name="Goldberg J."/>
            <person name="Griggs A."/>
            <person name="Gujja S."/>
            <person name="Heilman E.R."/>
            <person name="Heiman D."/>
            <person name="Hepburn T."/>
            <person name="Howarth C."/>
            <person name="Jen D."/>
            <person name="Larson L."/>
            <person name="Mehta T."/>
            <person name="Neiman D."/>
            <person name="Pearson M."/>
            <person name="Roberts A."/>
            <person name="Saif S."/>
            <person name="Shea T."/>
            <person name="Shenoy N."/>
            <person name="Sisk P."/>
            <person name="Stolte C."/>
            <person name="Sykes S."/>
            <person name="Walk T."/>
            <person name="White J."/>
            <person name="Yandava C."/>
            <person name="Haas B."/>
            <person name="Nusbaum C."/>
            <person name="Birren B."/>
        </authorList>
    </citation>
    <scope>NUCLEOTIDE SEQUENCE [LARGE SCALE GENOMIC DNA]</scope>
    <source>
        <strain evidence="4">R3-111a-1</strain>
    </source>
</reference>
<evidence type="ECO:0000313" key="2">
    <source>
        <dbReference type="EMBL" id="EJT81933.1"/>
    </source>
</evidence>
<reference evidence="3" key="5">
    <citation type="submission" date="2018-04" db="UniProtKB">
        <authorList>
            <consortium name="EnsemblFungi"/>
        </authorList>
    </citation>
    <scope>IDENTIFICATION</scope>
    <source>
        <strain evidence="3">R3-111a-1</strain>
    </source>
</reference>
<feature type="compositionally biased region" description="Basic and acidic residues" evidence="1">
    <location>
        <begin position="44"/>
        <end position="59"/>
    </location>
</feature>
<dbReference type="AlphaFoldDB" id="J3NKW6"/>
<reference evidence="2" key="3">
    <citation type="submission" date="2010-09" db="EMBL/GenBank/DDBJ databases">
        <title>Annotation of Gaeumannomyces graminis var. tritici R3-111a-1.</title>
        <authorList>
            <consortium name="The Broad Institute Genome Sequencing Platform"/>
            <person name="Ma L.-J."/>
            <person name="Dead R."/>
            <person name="Young S.K."/>
            <person name="Zeng Q."/>
            <person name="Gargeya S."/>
            <person name="Fitzgerald M."/>
            <person name="Haas B."/>
            <person name="Abouelleil A."/>
            <person name="Alvarado L."/>
            <person name="Arachchi H.M."/>
            <person name="Berlin A."/>
            <person name="Brown A."/>
            <person name="Chapman S.B."/>
            <person name="Chen Z."/>
            <person name="Dunbar C."/>
            <person name="Freedman E."/>
            <person name="Gearin G."/>
            <person name="Gellesch M."/>
            <person name="Goldberg J."/>
            <person name="Griggs A."/>
            <person name="Gujja S."/>
            <person name="Heiman D."/>
            <person name="Howarth C."/>
            <person name="Larson L."/>
            <person name="Lui A."/>
            <person name="MacDonald P.J.P."/>
            <person name="Mehta T."/>
            <person name="Montmayeur A."/>
            <person name="Murphy C."/>
            <person name="Neiman D."/>
            <person name="Pearson M."/>
            <person name="Priest M."/>
            <person name="Roberts A."/>
            <person name="Saif S."/>
            <person name="Shea T."/>
            <person name="Shenoy N."/>
            <person name="Sisk P."/>
            <person name="Stolte C."/>
            <person name="Sykes S."/>
            <person name="Yandava C."/>
            <person name="Wortman J."/>
            <person name="Nusbaum C."/>
            <person name="Birren B."/>
        </authorList>
    </citation>
    <scope>NUCLEOTIDE SEQUENCE</scope>
    <source>
        <strain evidence="2">R3-111a-1</strain>
    </source>
</reference>
<dbReference type="GeneID" id="20342365"/>
<accession>J3NKW6</accession>
<name>J3NKW6_GAET3</name>
<sequence>MATMLTRQRAVATQTPGFVFKKTKHLLWGDGLGYSDLMPSLDPSRSEPKPSLKDQKNELCRPITGCG</sequence>
<evidence type="ECO:0000313" key="4">
    <source>
        <dbReference type="Proteomes" id="UP000006039"/>
    </source>
</evidence>
<gene>
    <name evidence="3" type="primary">20342365</name>
    <name evidence="2" type="ORF">GGTG_01907</name>
</gene>
<proteinExistence type="predicted"/>
<dbReference type="EMBL" id="GL385395">
    <property type="protein sequence ID" value="EJT81933.1"/>
    <property type="molecule type" value="Genomic_DNA"/>
</dbReference>
<evidence type="ECO:0000313" key="3">
    <source>
        <dbReference type="EnsemblFungi" id="EJT81933"/>
    </source>
</evidence>
<evidence type="ECO:0000256" key="1">
    <source>
        <dbReference type="SAM" id="MobiDB-lite"/>
    </source>
</evidence>
<feature type="region of interest" description="Disordered" evidence="1">
    <location>
        <begin position="38"/>
        <end position="67"/>
    </location>
</feature>